<dbReference type="Proteomes" id="UP000316855">
    <property type="component" value="Chromosome"/>
</dbReference>
<accession>A0A517VGK2</accession>
<evidence type="ECO:0000313" key="4">
    <source>
        <dbReference type="Proteomes" id="UP000316855"/>
    </source>
</evidence>
<name>A0A517VGK2_9PLAN</name>
<keyword evidence="2" id="KW-0472">Membrane</keyword>
<evidence type="ECO:0000313" key="3">
    <source>
        <dbReference type="EMBL" id="QDT92141.1"/>
    </source>
</evidence>
<proteinExistence type="predicted"/>
<keyword evidence="4" id="KW-1185">Reference proteome</keyword>
<evidence type="ECO:0000256" key="1">
    <source>
        <dbReference type="SAM" id="MobiDB-lite"/>
    </source>
</evidence>
<dbReference type="EMBL" id="CP036343">
    <property type="protein sequence ID" value="QDT92141.1"/>
    <property type="molecule type" value="Genomic_DNA"/>
</dbReference>
<keyword evidence="2" id="KW-1133">Transmembrane helix</keyword>
<feature type="transmembrane region" description="Helical" evidence="2">
    <location>
        <begin position="6"/>
        <end position="27"/>
    </location>
</feature>
<gene>
    <name evidence="3" type="ORF">Pan161_38070</name>
</gene>
<dbReference type="RefSeq" id="WP_145229577.1">
    <property type="nucleotide sequence ID" value="NZ_CP036343.1"/>
</dbReference>
<protein>
    <submittedName>
        <fullName evidence="3">Uncharacterized protein</fullName>
    </submittedName>
</protein>
<evidence type="ECO:0000256" key="2">
    <source>
        <dbReference type="SAM" id="Phobius"/>
    </source>
</evidence>
<organism evidence="3 4">
    <name type="scientific">Gimesia algae</name>
    <dbReference type="NCBI Taxonomy" id="2527971"/>
    <lineage>
        <taxon>Bacteria</taxon>
        <taxon>Pseudomonadati</taxon>
        <taxon>Planctomycetota</taxon>
        <taxon>Planctomycetia</taxon>
        <taxon>Planctomycetales</taxon>
        <taxon>Planctomycetaceae</taxon>
        <taxon>Gimesia</taxon>
    </lineage>
</organism>
<dbReference type="KEGG" id="gax:Pan161_38070"/>
<feature type="region of interest" description="Disordered" evidence="1">
    <location>
        <begin position="53"/>
        <end position="73"/>
    </location>
</feature>
<keyword evidence="2" id="KW-0812">Transmembrane</keyword>
<sequence>MIDGIGIAISTPVAVAILVFIFFIMVIKKANIQQIRTKWFSISMATENTMVTENSNEAPSIEKQPDTNYTIKE</sequence>
<reference evidence="3 4" key="1">
    <citation type="submission" date="2019-02" db="EMBL/GenBank/DDBJ databases">
        <title>Deep-cultivation of Planctomycetes and their phenomic and genomic characterization uncovers novel biology.</title>
        <authorList>
            <person name="Wiegand S."/>
            <person name="Jogler M."/>
            <person name="Boedeker C."/>
            <person name="Pinto D."/>
            <person name="Vollmers J."/>
            <person name="Rivas-Marin E."/>
            <person name="Kohn T."/>
            <person name="Peeters S.H."/>
            <person name="Heuer A."/>
            <person name="Rast P."/>
            <person name="Oberbeckmann S."/>
            <person name="Bunk B."/>
            <person name="Jeske O."/>
            <person name="Meyerdierks A."/>
            <person name="Storesund J.E."/>
            <person name="Kallscheuer N."/>
            <person name="Luecker S."/>
            <person name="Lage O.M."/>
            <person name="Pohl T."/>
            <person name="Merkel B.J."/>
            <person name="Hornburger P."/>
            <person name="Mueller R.-W."/>
            <person name="Bruemmer F."/>
            <person name="Labrenz M."/>
            <person name="Spormann A.M."/>
            <person name="Op den Camp H."/>
            <person name="Overmann J."/>
            <person name="Amann R."/>
            <person name="Jetten M.S.M."/>
            <person name="Mascher T."/>
            <person name="Medema M.H."/>
            <person name="Devos D.P."/>
            <person name="Kaster A.-K."/>
            <person name="Ovreas L."/>
            <person name="Rohde M."/>
            <person name="Galperin M.Y."/>
            <person name="Jogler C."/>
        </authorList>
    </citation>
    <scope>NUCLEOTIDE SEQUENCE [LARGE SCALE GENOMIC DNA]</scope>
    <source>
        <strain evidence="3 4">Pan161</strain>
    </source>
</reference>
<dbReference type="AlphaFoldDB" id="A0A517VGK2"/>